<dbReference type="Proteomes" id="UP000589036">
    <property type="component" value="Unassembled WGS sequence"/>
</dbReference>
<evidence type="ECO:0000313" key="3">
    <source>
        <dbReference type="Proteomes" id="UP000589036"/>
    </source>
</evidence>
<name>A0A852U2A6_9ACTN</name>
<accession>A0A852U2A6</accession>
<feature type="transmembrane region" description="Helical" evidence="1">
    <location>
        <begin position="34"/>
        <end position="56"/>
    </location>
</feature>
<comment type="caution">
    <text evidence="2">The sequence shown here is derived from an EMBL/GenBank/DDBJ whole genome shotgun (WGS) entry which is preliminary data.</text>
</comment>
<dbReference type="AlphaFoldDB" id="A0A852U2A6"/>
<protein>
    <submittedName>
        <fullName evidence="2">Uncharacterized protein</fullName>
    </submittedName>
</protein>
<keyword evidence="1" id="KW-0472">Membrane</keyword>
<evidence type="ECO:0000313" key="2">
    <source>
        <dbReference type="EMBL" id="NYE50251.1"/>
    </source>
</evidence>
<evidence type="ECO:0000256" key="1">
    <source>
        <dbReference type="SAM" id="Phobius"/>
    </source>
</evidence>
<gene>
    <name evidence="2" type="ORF">HDA32_005371</name>
</gene>
<keyword evidence="1" id="KW-0812">Transmembrane</keyword>
<dbReference type="RefSeq" id="WP_179645761.1">
    <property type="nucleotide sequence ID" value="NZ_BAAAYY010000014.1"/>
</dbReference>
<sequence length="61" mass="6185">MTTMQMIHASGVLVVLGLVLLALAVAVLRLVALPLAVVALALDGLADLASLPLLLAGGERR</sequence>
<reference evidence="2 3" key="1">
    <citation type="submission" date="2020-07" db="EMBL/GenBank/DDBJ databases">
        <title>Sequencing the genomes of 1000 actinobacteria strains.</title>
        <authorList>
            <person name="Klenk H.-P."/>
        </authorList>
    </citation>
    <scope>NUCLEOTIDE SEQUENCE [LARGE SCALE GENOMIC DNA]</scope>
    <source>
        <strain evidence="2 3">CXB654</strain>
    </source>
</reference>
<keyword evidence="3" id="KW-1185">Reference proteome</keyword>
<proteinExistence type="predicted"/>
<dbReference type="EMBL" id="JACCCC010000001">
    <property type="protein sequence ID" value="NYE50251.1"/>
    <property type="molecule type" value="Genomic_DNA"/>
</dbReference>
<keyword evidence="1" id="KW-1133">Transmembrane helix</keyword>
<organism evidence="2 3">
    <name type="scientific">Spinactinospora alkalitolerans</name>
    <dbReference type="NCBI Taxonomy" id="687207"/>
    <lineage>
        <taxon>Bacteria</taxon>
        <taxon>Bacillati</taxon>
        <taxon>Actinomycetota</taxon>
        <taxon>Actinomycetes</taxon>
        <taxon>Streptosporangiales</taxon>
        <taxon>Nocardiopsidaceae</taxon>
        <taxon>Spinactinospora</taxon>
    </lineage>
</organism>